<keyword evidence="1" id="KW-0677">Repeat</keyword>
<dbReference type="Pfam" id="PF13812">
    <property type="entry name" value="PPR_3"/>
    <property type="match status" value="1"/>
</dbReference>
<dbReference type="InterPro" id="IPR002885">
    <property type="entry name" value="PPR_rpt"/>
</dbReference>
<evidence type="ECO:0000259" key="3">
    <source>
        <dbReference type="Pfam" id="PF00849"/>
    </source>
</evidence>
<comment type="caution">
    <text evidence="4">The sequence shown here is derived from an EMBL/GenBank/DDBJ whole genome shotgun (WGS) entry which is preliminary data.</text>
</comment>
<feature type="domain" description="Pseudouridine synthase RsuA/RluA-like" evidence="3">
    <location>
        <begin position="336"/>
        <end position="481"/>
    </location>
</feature>
<gene>
    <name evidence="4" type="primary">rluA</name>
    <name evidence="4" type="ORF">SNEC2469_LOCUS8266</name>
</gene>
<dbReference type="Pfam" id="PF00849">
    <property type="entry name" value="PseudoU_synth_2"/>
    <property type="match status" value="1"/>
</dbReference>
<name>A0A812NLZ7_9DINO</name>
<sequence length="542" mass="59128">MGAGIEVNQFHVTAAMRACSKAGKWETALALLESLDCLRVPQEEKIFGAAFSCCERCGKWQQVSACEQVTQWGQAVQLLVDMQAGQWTVALEILGSMPGLRVLPDAVTLASAISCLEKGEQWERALQLLSQGFGEKMQVNHIGLSAAISACEKAGQWKAACEVLRFSATARIRTDIVVYSAAIAACSRSGEWQAAFGLLEQMAVEHIRHDTVACTAAITACTNSTEWKSALSLLNSMNLQLLSPEIFAYTAALSACDLGERWEEALILMEDMQQSSMVIDGMHVGCAISAVQKRRGRPAAIRLLKALRATWPPLTPQSREADMEGLDVLSQRPGLLVLNKPAGVRTEDTLEQVARLGKVTEISRLDVPTSGLLPVVLDDETSTAARWYKAQFAGRLARKEYLCLCEGEVLPADGEQRVELPLRILPPGSGTARAAVDPLGREALTCYESLAVYSCDNKIWSLVRAKPKTGRMHQIRAHLASTGLPLVGDRVYGLPGPFWCPRLFLHCRRLTLLGWDGKELSIDAPLPAELRAALEHLEREAS</sequence>
<dbReference type="EMBL" id="CAJNJA010013698">
    <property type="protein sequence ID" value="CAE7327195.1"/>
    <property type="molecule type" value="Genomic_DNA"/>
</dbReference>
<dbReference type="InterPro" id="IPR020103">
    <property type="entry name" value="PsdUridine_synth_cat_dom_sf"/>
</dbReference>
<dbReference type="GO" id="GO:0009982">
    <property type="term" value="F:pseudouridine synthase activity"/>
    <property type="evidence" value="ECO:0007669"/>
    <property type="project" value="InterPro"/>
</dbReference>
<dbReference type="Gene3D" id="1.25.40.10">
    <property type="entry name" value="Tetratricopeptide repeat domain"/>
    <property type="match status" value="3"/>
</dbReference>
<dbReference type="Proteomes" id="UP000601435">
    <property type="component" value="Unassembled WGS sequence"/>
</dbReference>
<evidence type="ECO:0000313" key="5">
    <source>
        <dbReference type="Proteomes" id="UP000601435"/>
    </source>
</evidence>
<evidence type="ECO:0000256" key="1">
    <source>
        <dbReference type="ARBA" id="ARBA00022737"/>
    </source>
</evidence>
<dbReference type="InterPro" id="IPR011990">
    <property type="entry name" value="TPR-like_helical_dom_sf"/>
</dbReference>
<proteinExistence type="predicted"/>
<dbReference type="InterPro" id="IPR006145">
    <property type="entry name" value="PsdUridine_synth_RsuA/RluA"/>
</dbReference>
<dbReference type="Pfam" id="PF01535">
    <property type="entry name" value="PPR"/>
    <property type="match status" value="1"/>
</dbReference>
<dbReference type="CDD" id="cd02869">
    <property type="entry name" value="PseudoU_synth_RluA_like"/>
    <property type="match status" value="1"/>
</dbReference>
<dbReference type="PANTHER" id="PTHR47936:SF1">
    <property type="entry name" value="PENTATRICOPEPTIDE REPEAT-CONTAINING PROTEIN GUN1, CHLOROPLASTIC"/>
    <property type="match status" value="1"/>
</dbReference>
<dbReference type="GO" id="GO:0001522">
    <property type="term" value="P:pseudouridine synthesis"/>
    <property type="evidence" value="ECO:0007669"/>
    <property type="project" value="InterPro"/>
</dbReference>
<dbReference type="PANTHER" id="PTHR47936">
    <property type="entry name" value="PPR_LONG DOMAIN-CONTAINING PROTEIN"/>
    <property type="match status" value="1"/>
</dbReference>
<dbReference type="AlphaFoldDB" id="A0A812NLZ7"/>
<protein>
    <submittedName>
        <fullName evidence="4">RluA protein</fullName>
    </submittedName>
</protein>
<dbReference type="GO" id="GO:0003723">
    <property type="term" value="F:RNA binding"/>
    <property type="evidence" value="ECO:0007669"/>
    <property type="project" value="InterPro"/>
</dbReference>
<dbReference type="SUPFAM" id="SSF55120">
    <property type="entry name" value="Pseudouridine synthase"/>
    <property type="match status" value="1"/>
</dbReference>
<dbReference type="OrthoDB" id="428296at2759"/>
<dbReference type="PROSITE" id="PS51375">
    <property type="entry name" value="PPR"/>
    <property type="match status" value="1"/>
</dbReference>
<evidence type="ECO:0000313" key="4">
    <source>
        <dbReference type="EMBL" id="CAE7327195.1"/>
    </source>
</evidence>
<evidence type="ECO:0000256" key="2">
    <source>
        <dbReference type="PROSITE-ProRule" id="PRU00708"/>
    </source>
</evidence>
<reference evidence="4" key="1">
    <citation type="submission" date="2021-02" db="EMBL/GenBank/DDBJ databases">
        <authorList>
            <person name="Dougan E. K."/>
            <person name="Rhodes N."/>
            <person name="Thang M."/>
            <person name="Chan C."/>
        </authorList>
    </citation>
    <scope>NUCLEOTIDE SEQUENCE</scope>
</reference>
<feature type="repeat" description="PPR" evidence="2">
    <location>
        <begin position="175"/>
        <end position="209"/>
    </location>
</feature>
<dbReference type="Gene3D" id="3.30.2350.10">
    <property type="entry name" value="Pseudouridine synthase"/>
    <property type="match status" value="1"/>
</dbReference>
<accession>A0A812NLZ7</accession>
<organism evidence="4 5">
    <name type="scientific">Symbiodinium necroappetens</name>
    <dbReference type="NCBI Taxonomy" id="1628268"/>
    <lineage>
        <taxon>Eukaryota</taxon>
        <taxon>Sar</taxon>
        <taxon>Alveolata</taxon>
        <taxon>Dinophyceae</taxon>
        <taxon>Suessiales</taxon>
        <taxon>Symbiodiniaceae</taxon>
        <taxon>Symbiodinium</taxon>
    </lineage>
</organism>
<keyword evidence="5" id="KW-1185">Reference proteome</keyword>